<gene>
    <name evidence="7" type="ORF">Golob_025129</name>
</gene>
<dbReference type="InterPro" id="IPR025660">
    <property type="entry name" value="Pept_his_AS"/>
</dbReference>
<dbReference type="CDD" id="cd02248">
    <property type="entry name" value="Peptidase_C1A"/>
    <property type="match status" value="1"/>
</dbReference>
<dbReference type="AlphaFoldDB" id="A0A7J8NGE3"/>
<dbReference type="Pfam" id="PF00112">
    <property type="entry name" value="Peptidase_C1"/>
    <property type="match status" value="1"/>
</dbReference>
<evidence type="ECO:0000256" key="3">
    <source>
        <dbReference type="ARBA" id="ARBA00022801"/>
    </source>
</evidence>
<proteinExistence type="inferred from homology"/>
<name>A0A7J8NGE3_9ROSI</name>
<keyword evidence="3" id="KW-0378">Hydrolase</keyword>
<evidence type="ECO:0000313" key="7">
    <source>
        <dbReference type="EMBL" id="MBA0575922.1"/>
    </source>
</evidence>
<dbReference type="GO" id="GO:0006508">
    <property type="term" value="P:proteolysis"/>
    <property type="evidence" value="ECO:0007669"/>
    <property type="project" value="UniProtKB-KW"/>
</dbReference>
<keyword evidence="2" id="KW-0645">Protease</keyword>
<organism evidence="7 8">
    <name type="scientific">Gossypium lobatum</name>
    <dbReference type="NCBI Taxonomy" id="34289"/>
    <lineage>
        <taxon>Eukaryota</taxon>
        <taxon>Viridiplantae</taxon>
        <taxon>Streptophyta</taxon>
        <taxon>Embryophyta</taxon>
        <taxon>Tracheophyta</taxon>
        <taxon>Spermatophyta</taxon>
        <taxon>Magnoliopsida</taxon>
        <taxon>eudicotyledons</taxon>
        <taxon>Gunneridae</taxon>
        <taxon>Pentapetalae</taxon>
        <taxon>rosids</taxon>
        <taxon>malvids</taxon>
        <taxon>Malvales</taxon>
        <taxon>Malvaceae</taxon>
        <taxon>Malvoideae</taxon>
        <taxon>Gossypium</taxon>
    </lineage>
</organism>
<evidence type="ECO:0000256" key="2">
    <source>
        <dbReference type="ARBA" id="ARBA00022670"/>
    </source>
</evidence>
<dbReference type="GO" id="GO:0008234">
    <property type="term" value="F:cysteine-type peptidase activity"/>
    <property type="evidence" value="ECO:0007669"/>
    <property type="project" value="UniProtKB-KW"/>
</dbReference>
<comment type="caution">
    <text evidence="7">The sequence shown here is derived from an EMBL/GenBank/DDBJ whole genome shotgun (WGS) entry which is preliminary data.</text>
</comment>
<evidence type="ECO:0000256" key="5">
    <source>
        <dbReference type="ARBA" id="ARBA00023157"/>
    </source>
</evidence>
<evidence type="ECO:0000256" key="4">
    <source>
        <dbReference type="ARBA" id="ARBA00022807"/>
    </source>
</evidence>
<protein>
    <recommendedName>
        <fullName evidence="6">Peptidase C1A papain C-terminal domain-containing protein</fullName>
    </recommendedName>
</protein>
<reference evidence="7 8" key="1">
    <citation type="journal article" date="2019" name="Genome Biol. Evol.">
        <title>Insights into the evolution of the New World diploid cottons (Gossypium, subgenus Houzingenia) based on genome sequencing.</title>
        <authorList>
            <person name="Grover C.E."/>
            <person name="Arick M.A. 2nd"/>
            <person name="Thrash A."/>
            <person name="Conover J.L."/>
            <person name="Sanders W.S."/>
            <person name="Peterson D.G."/>
            <person name="Frelichowski J.E."/>
            <person name="Scheffler J.A."/>
            <person name="Scheffler B.E."/>
            <person name="Wendel J.F."/>
        </authorList>
    </citation>
    <scope>NUCLEOTIDE SEQUENCE [LARGE SCALE GENOMIC DNA]</scope>
    <source>
        <strain evidence="7">157</strain>
        <tissue evidence="7">Leaf</tissue>
    </source>
</reference>
<dbReference type="InterPro" id="IPR038765">
    <property type="entry name" value="Papain-like_cys_pep_sf"/>
</dbReference>
<keyword evidence="8" id="KW-1185">Reference proteome</keyword>
<dbReference type="Gene3D" id="3.90.70.10">
    <property type="entry name" value="Cysteine proteinases"/>
    <property type="match status" value="1"/>
</dbReference>
<feature type="domain" description="Peptidase C1A papain C-terminal" evidence="6">
    <location>
        <begin position="1"/>
        <end position="150"/>
    </location>
</feature>
<keyword evidence="5" id="KW-1015">Disulfide bond</keyword>
<sequence length="154" mass="17127">MMNAFDYIIQNQGITNEEGYPYQSKQETCDTKKQKNRVDVIINGYQMVPINDEQALLKVVANQPVSVAIEGYGQDFQFYNGGVFKGDCGNALNHAVTIVGYGTSEEGLDYWLVKNSWGETWGENGYMRIQRNVNTQGGLCGIAMKASYISSIIS</sequence>
<dbReference type="InterPro" id="IPR039417">
    <property type="entry name" value="Peptidase_C1A_papain-like"/>
</dbReference>
<evidence type="ECO:0000259" key="6">
    <source>
        <dbReference type="SMART" id="SM00645"/>
    </source>
</evidence>
<dbReference type="InterPro" id="IPR000668">
    <property type="entry name" value="Peptidase_C1A_C"/>
</dbReference>
<dbReference type="InterPro" id="IPR013128">
    <property type="entry name" value="Peptidase_C1A"/>
</dbReference>
<dbReference type="SMART" id="SM00645">
    <property type="entry name" value="Pept_C1"/>
    <property type="match status" value="1"/>
</dbReference>
<evidence type="ECO:0000313" key="8">
    <source>
        <dbReference type="Proteomes" id="UP000593572"/>
    </source>
</evidence>
<dbReference type="PROSITE" id="PS00639">
    <property type="entry name" value="THIOL_PROTEASE_HIS"/>
    <property type="match status" value="1"/>
</dbReference>
<dbReference type="PROSITE" id="PS00640">
    <property type="entry name" value="THIOL_PROTEASE_ASN"/>
    <property type="match status" value="1"/>
</dbReference>
<evidence type="ECO:0000256" key="1">
    <source>
        <dbReference type="ARBA" id="ARBA00008455"/>
    </source>
</evidence>
<dbReference type="SUPFAM" id="SSF54001">
    <property type="entry name" value="Cysteine proteinases"/>
    <property type="match status" value="1"/>
</dbReference>
<comment type="similarity">
    <text evidence="1">Belongs to the peptidase C1 family.</text>
</comment>
<dbReference type="InterPro" id="IPR025661">
    <property type="entry name" value="Pept_asp_AS"/>
</dbReference>
<keyword evidence="4" id="KW-0788">Thiol protease</keyword>
<dbReference type="PANTHER" id="PTHR12411">
    <property type="entry name" value="CYSTEINE PROTEASE FAMILY C1-RELATED"/>
    <property type="match status" value="1"/>
</dbReference>
<dbReference type="Proteomes" id="UP000593572">
    <property type="component" value="Unassembled WGS sequence"/>
</dbReference>
<dbReference type="EMBL" id="JABEZX010317993">
    <property type="protein sequence ID" value="MBA0575922.1"/>
    <property type="molecule type" value="Genomic_DNA"/>
</dbReference>
<accession>A0A7J8NGE3</accession>